<protein>
    <submittedName>
        <fullName evidence="1">Uncharacterized protein</fullName>
    </submittedName>
</protein>
<evidence type="ECO:0000313" key="1">
    <source>
        <dbReference type="EMBL" id="MCZ4244959.1"/>
    </source>
</evidence>
<sequence length="100" mass="11760">MNLLTNEEAKDVRRALIMTMQRADLTENPADKIFADRLEKIEEKLNEGSEREKVLLLEIFSNPEGLFEMVSKDTQYLLKCEKKYTKKEVKEFAKKIFDSI</sequence>
<keyword evidence="2" id="KW-1185">Reference proteome</keyword>
<name>A0ABT4LAL2_9SPHI</name>
<dbReference type="Proteomes" id="UP001144347">
    <property type="component" value="Unassembled WGS sequence"/>
</dbReference>
<organism evidence="1 2">
    <name type="scientific">Pedobacter punctiformis</name>
    <dbReference type="NCBI Taxonomy" id="3004097"/>
    <lineage>
        <taxon>Bacteria</taxon>
        <taxon>Pseudomonadati</taxon>
        <taxon>Bacteroidota</taxon>
        <taxon>Sphingobacteriia</taxon>
        <taxon>Sphingobacteriales</taxon>
        <taxon>Sphingobacteriaceae</taxon>
        <taxon>Pedobacter</taxon>
    </lineage>
</organism>
<dbReference type="EMBL" id="JAPWGM010000004">
    <property type="protein sequence ID" value="MCZ4244959.1"/>
    <property type="molecule type" value="Genomic_DNA"/>
</dbReference>
<dbReference type="RefSeq" id="WP_269428012.1">
    <property type="nucleotide sequence ID" value="NZ_JAPWGM010000004.1"/>
</dbReference>
<accession>A0ABT4LAL2</accession>
<comment type="caution">
    <text evidence="1">The sequence shown here is derived from an EMBL/GenBank/DDBJ whole genome shotgun (WGS) entry which is preliminary data.</text>
</comment>
<proteinExistence type="predicted"/>
<reference evidence="1" key="1">
    <citation type="submission" date="2022-12" db="EMBL/GenBank/DDBJ databases">
        <title>Genome sequence of HCMS5-2.</title>
        <authorList>
            <person name="Woo H."/>
        </authorList>
    </citation>
    <scope>NUCLEOTIDE SEQUENCE</scope>
    <source>
        <strain evidence="1">HCMS5-2</strain>
    </source>
</reference>
<gene>
    <name evidence="1" type="ORF">O0955_13180</name>
</gene>
<evidence type="ECO:0000313" key="2">
    <source>
        <dbReference type="Proteomes" id="UP001144347"/>
    </source>
</evidence>